<feature type="transmembrane region" description="Helical" evidence="2">
    <location>
        <begin position="183"/>
        <end position="204"/>
    </location>
</feature>
<dbReference type="AlphaFoldDB" id="A0AAD8U8P4"/>
<gene>
    <name evidence="3" type="ORF">QYE76_015756</name>
</gene>
<sequence>MENGGDETFASPTAAAADFDLDFSQPAPLTNGAGTTKAAAAYDVAEMDALREAKRGLEEKLAAARHENGFLSAEAARLEMQVAKARDDIAAAERAAADAEGQAAALRADVKRLQALLASADRAADGPGLGGVLATAHQEKLALEEEIKALKASAAAADKEEEEEDETAAPSTKDGLLASHGTVAAAAAAGAAATAAIAVLLLHLKR</sequence>
<proteinExistence type="predicted"/>
<feature type="region of interest" description="Disordered" evidence="1">
    <location>
        <begin position="154"/>
        <end position="174"/>
    </location>
</feature>
<accession>A0AAD8U8P4</accession>
<keyword evidence="2" id="KW-0472">Membrane</keyword>
<keyword evidence="4" id="KW-1185">Reference proteome</keyword>
<name>A0AAD8U8P4_LOLMU</name>
<dbReference type="Proteomes" id="UP001231189">
    <property type="component" value="Unassembled WGS sequence"/>
</dbReference>
<evidence type="ECO:0000313" key="4">
    <source>
        <dbReference type="Proteomes" id="UP001231189"/>
    </source>
</evidence>
<evidence type="ECO:0008006" key="5">
    <source>
        <dbReference type="Google" id="ProtNLM"/>
    </source>
</evidence>
<reference evidence="3" key="1">
    <citation type="submission" date="2023-07" db="EMBL/GenBank/DDBJ databases">
        <title>A chromosome-level genome assembly of Lolium multiflorum.</title>
        <authorList>
            <person name="Chen Y."/>
            <person name="Copetti D."/>
            <person name="Kolliker R."/>
            <person name="Studer B."/>
        </authorList>
    </citation>
    <scope>NUCLEOTIDE SEQUENCE</scope>
    <source>
        <strain evidence="3">02402/16</strain>
        <tissue evidence="3">Leaf</tissue>
    </source>
</reference>
<evidence type="ECO:0000313" key="3">
    <source>
        <dbReference type="EMBL" id="KAK1699059.1"/>
    </source>
</evidence>
<protein>
    <recommendedName>
        <fullName evidence="5">VIP1 protein</fullName>
    </recommendedName>
</protein>
<keyword evidence="2" id="KW-0812">Transmembrane</keyword>
<organism evidence="3 4">
    <name type="scientific">Lolium multiflorum</name>
    <name type="common">Italian ryegrass</name>
    <name type="synonym">Lolium perenne subsp. multiflorum</name>
    <dbReference type="NCBI Taxonomy" id="4521"/>
    <lineage>
        <taxon>Eukaryota</taxon>
        <taxon>Viridiplantae</taxon>
        <taxon>Streptophyta</taxon>
        <taxon>Embryophyta</taxon>
        <taxon>Tracheophyta</taxon>
        <taxon>Spermatophyta</taxon>
        <taxon>Magnoliopsida</taxon>
        <taxon>Liliopsida</taxon>
        <taxon>Poales</taxon>
        <taxon>Poaceae</taxon>
        <taxon>BOP clade</taxon>
        <taxon>Pooideae</taxon>
        <taxon>Poodae</taxon>
        <taxon>Poeae</taxon>
        <taxon>Poeae Chloroplast Group 2 (Poeae type)</taxon>
        <taxon>Loliodinae</taxon>
        <taxon>Loliinae</taxon>
        <taxon>Lolium</taxon>
    </lineage>
</organism>
<dbReference type="EMBL" id="JAUUTY010000001">
    <property type="protein sequence ID" value="KAK1699059.1"/>
    <property type="molecule type" value="Genomic_DNA"/>
</dbReference>
<comment type="caution">
    <text evidence="3">The sequence shown here is derived from an EMBL/GenBank/DDBJ whole genome shotgun (WGS) entry which is preliminary data.</text>
</comment>
<keyword evidence="2" id="KW-1133">Transmembrane helix</keyword>
<evidence type="ECO:0000256" key="2">
    <source>
        <dbReference type="SAM" id="Phobius"/>
    </source>
</evidence>
<dbReference type="Gene3D" id="1.10.287.1490">
    <property type="match status" value="1"/>
</dbReference>
<evidence type="ECO:0000256" key="1">
    <source>
        <dbReference type="SAM" id="MobiDB-lite"/>
    </source>
</evidence>